<evidence type="ECO:0000256" key="5">
    <source>
        <dbReference type="ARBA" id="ARBA00040549"/>
    </source>
</evidence>
<evidence type="ECO:0000256" key="1">
    <source>
        <dbReference type="ARBA" id="ARBA00022801"/>
    </source>
</evidence>
<feature type="domain" description="PLD phosphodiesterase" evidence="8">
    <location>
        <begin position="148"/>
        <end position="175"/>
    </location>
</feature>
<dbReference type="OrthoDB" id="5205528at2759"/>
<sequence length="214" mass="24515">MKGHNVLRFAGYTLAVGFLTEIIYTVYKRLSKKSKAKNDTTEVIFFPDSQVACIDYFTKVNGCVARDCKFSHKENSLSKLFMILSKSTKSMDVCVFVLTCTDLTDLLIQAHKRGVRVRVITDCEQVDATGSQVWRLRSEGVAVRTDESSFFMHHKFVVIDEKTLVNGSFNWTRQAITGNQENLLISDNSTLVKEYCKQFDHLWMLYDPQRGQLD</sequence>
<dbReference type="GO" id="GO:0034587">
    <property type="term" value="P:piRNA processing"/>
    <property type="evidence" value="ECO:0007669"/>
    <property type="project" value="TreeGrafter"/>
</dbReference>
<evidence type="ECO:0000256" key="6">
    <source>
        <dbReference type="ARBA" id="ARBA00043167"/>
    </source>
</evidence>
<dbReference type="GO" id="GO:0016891">
    <property type="term" value="F:RNA endonuclease activity producing 5'-phosphomonoesters, hydrolytic mechanism"/>
    <property type="evidence" value="ECO:0007669"/>
    <property type="project" value="TreeGrafter"/>
</dbReference>
<dbReference type="CDD" id="cd09171">
    <property type="entry name" value="PLDc_vPLD6_like"/>
    <property type="match status" value="1"/>
</dbReference>
<keyword evidence="3" id="KW-0443">Lipid metabolism</keyword>
<evidence type="ECO:0000256" key="7">
    <source>
        <dbReference type="SAM" id="Phobius"/>
    </source>
</evidence>
<dbReference type="SMART" id="SM00155">
    <property type="entry name" value="PLDc"/>
    <property type="match status" value="1"/>
</dbReference>
<dbReference type="PROSITE" id="PS50035">
    <property type="entry name" value="PLD"/>
    <property type="match status" value="1"/>
</dbReference>
<protein>
    <recommendedName>
        <fullName evidence="5">Mitochondrial cardiolipin hydrolase</fullName>
    </recommendedName>
    <alternativeName>
        <fullName evidence="6">Mitochondrial phospholipase</fullName>
    </alternativeName>
</protein>
<dbReference type="Pfam" id="PF13091">
    <property type="entry name" value="PLDc_2"/>
    <property type="match status" value="1"/>
</dbReference>
<keyword evidence="7" id="KW-0472">Membrane</keyword>
<evidence type="ECO:0000313" key="9">
    <source>
        <dbReference type="EMBL" id="OWF50824.1"/>
    </source>
</evidence>
<organism evidence="9 10">
    <name type="scientific">Mizuhopecten yessoensis</name>
    <name type="common">Japanese scallop</name>
    <name type="synonym">Patinopecten yessoensis</name>
    <dbReference type="NCBI Taxonomy" id="6573"/>
    <lineage>
        <taxon>Eukaryota</taxon>
        <taxon>Metazoa</taxon>
        <taxon>Spiralia</taxon>
        <taxon>Lophotrochozoa</taxon>
        <taxon>Mollusca</taxon>
        <taxon>Bivalvia</taxon>
        <taxon>Autobranchia</taxon>
        <taxon>Pteriomorphia</taxon>
        <taxon>Pectinida</taxon>
        <taxon>Pectinoidea</taxon>
        <taxon>Pectinidae</taxon>
        <taxon>Mizuhopecten</taxon>
    </lineage>
</organism>
<accession>A0A210QQ12</accession>
<dbReference type="PANTHER" id="PTHR43856">
    <property type="entry name" value="CARDIOLIPIN HYDROLASE"/>
    <property type="match status" value="1"/>
</dbReference>
<feature type="transmembrane region" description="Helical" evidence="7">
    <location>
        <begin position="6"/>
        <end position="27"/>
    </location>
</feature>
<dbReference type="PANTHER" id="PTHR43856:SF1">
    <property type="entry name" value="MITOCHONDRIAL CARDIOLIPIN HYDROLASE"/>
    <property type="match status" value="1"/>
</dbReference>
<keyword evidence="2" id="KW-0442">Lipid degradation</keyword>
<keyword evidence="1 9" id="KW-0378">Hydrolase</keyword>
<evidence type="ECO:0000313" key="10">
    <source>
        <dbReference type="Proteomes" id="UP000242188"/>
    </source>
</evidence>
<dbReference type="InterPro" id="IPR025202">
    <property type="entry name" value="PLD-like_dom"/>
</dbReference>
<name>A0A210QQ12_MIZYE</name>
<dbReference type="EMBL" id="NEDP02002422">
    <property type="protein sequence ID" value="OWF50824.1"/>
    <property type="molecule type" value="Genomic_DNA"/>
</dbReference>
<comment type="similarity">
    <text evidence="4">Belongs to the phospholipase D family. MitoPLD/Zucchini subfamily.</text>
</comment>
<gene>
    <name evidence="9" type="ORF">KP79_PYT06462</name>
</gene>
<dbReference type="InterPro" id="IPR001736">
    <property type="entry name" value="PLipase_D/transphosphatidylase"/>
</dbReference>
<proteinExistence type="inferred from homology"/>
<keyword evidence="10" id="KW-1185">Reference proteome</keyword>
<dbReference type="SUPFAM" id="SSF56024">
    <property type="entry name" value="Phospholipase D/nuclease"/>
    <property type="match status" value="1"/>
</dbReference>
<dbReference type="GO" id="GO:0005739">
    <property type="term" value="C:mitochondrion"/>
    <property type="evidence" value="ECO:0007669"/>
    <property type="project" value="TreeGrafter"/>
</dbReference>
<evidence type="ECO:0000259" key="8">
    <source>
        <dbReference type="PROSITE" id="PS50035"/>
    </source>
</evidence>
<dbReference type="AlphaFoldDB" id="A0A210QQ12"/>
<dbReference type="GO" id="GO:0016042">
    <property type="term" value="P:lipid catabolic process"/>
    <property type="evidence" value="ECO:0007669"/>
    <property type="project" value="UniProtKB-KW"/>
</dbReference>
<dbReference type="Proteomes" id="UP000242188">
    <property type="component" value="Unassembled WGS sequence"/>
</dbReference>
<dbReference type="Gene3D" id="3.30.870.10">
    <property type="entry name" value="Endonuclease Chain A"/>
    <property type="match status" value="1"/>
</dbReference>
<comment type="caution">
    <text evidence="9">The sequence shown here is derived from an EMBL/GenBank/DDBJ whole genome shotgun (WGS) entry which is preliminary data.</text>
</comment>
<evidence type="ECO:0000256" key="2">
    <source>
        <dbReference type="ARBA" id="ARBA00022963"/>
    </source>
</evidence>
<keyword evidence="7" id="KW-0812">Transmembrane</keyword>
<evidence type="ECO:0000256" key="4">
    <source>
        <dbReference type="ARBA" id="ARBA00038012"/>
    </source>
</evidence>
<evidence type="ECO:0000256" key="3">
    <source>
        <dbReference type="ARBA" id="ARBA00023098"/>
    </source>
</evidence>
<reference evidence="9 10" key="1">
    <citation type="journal article" date="2017" name="Nat. Ecol. Evol.">
        <title>Scallop genome provides insights into evolution of bilaterian karyotype and development.</title>
        <authorList>
            <person name="Wang S."/>
            <person name="Zhang J."/>
            <person name="Jiao W."/>
            <person name="Li J."/>
            <person name="Xun X."/>
            <person name="Sun Y."/>
            <person name="Guo X."/>
            <person name="Huan P."/>
            <person name="Dong B."/>
            <person name="Zhang L."/>
            <person name="Hu X."/>
            <person name="Sun X."/>
            <person name="Wang J."/>
            <person name="Zhao C."/>
            <person name="Wang Y."/>
            <person name="Wang D."/>
            <person name="Huang X."/>
            <person name="Wang R."/>
            <person name="Lv J."/>
            <person name="Li Y."/>
            <person name="Zhang Z."/>
            <person name="Liu B."/>
            <person name="Lu W."/>
            <person name="Hui Y."/>
            <person name="Liang J."/>
            <person name="Zhou Z."/>
            <person name="Hou R."/>
            <person name="Li X."/>
            <person name="Liu Y."/>
            <person name="Li H."/>
            <person name="Ning X."/>
            <person name="Lin Y."/>
            <person name="Zhao L."/>
            <person name="Xing Q."/>
            <person name="Dou J."/>
            <person name="Li Y."/>
            <person name="Mao J."/>
            <person name="Guo H."/>
            <person name="Dou H."/>
            <person name="Li T."/>
            <person name="Mu C."/>
            <person name="Jiang W."/>
            <person name="Fu Q."/>
            <person name="Fu X."/>
            <person name="Miao Y."/>
            <person name="Liu J."/>
            <person name="Yu Q."/>
            <person name="Li R."/>
            <person name="Liao H."/>
            <person name="Li X."/>
            <person name="Kong Y."/>
            <person name="Jiang Z."/>
            <person name="Chourrout D."/>
            <person name="Li R."/>
            <person name="Bao Z."/>
        </authorList>
    </citation>
    <scope>NUCLEOTIDE SEQUENCE [LARGE SCALE GENOMIC DNA]</scope>
    <source>
        <strain evidence="9 10">PY_sf001</strain>
    </source>
</reference>
<dbReference type="InterPro" id="IPR051406">
    <property type="entry name" value="PLD_domain"/>
</dbReference>
<dbReference type="STRING" id="6573.A0A210QQ12"/>
<keyword evidence="7" id="KW-1133">Transmembrane helix</keyword>